<dbReference type="AlphaFoldDB" id="A0A0B8T0F1"/>
<keyword evidence="2" id="KW-1185">Reference proteome</keyword>
<name>A0A0B8T0F1_9SPHI</name>
<dbReference type="Proteomes" id="UP000031802">
    <property type="component" value="Unassembled WGS sequence"/>
</dbReference>
<organism evidence="1 2">
    <name type="scientific">Sphingobacterium deserti</name>
    <dbReference type="NCBI Taxonomy" id="1229276"/>
    <lineage>
        <taxon>Bacteria</taxon>
        <taxon>Pseudomonadati</taxon>
        <taxon>Bacteroidota</taxon>
        <taxon>Sphingobacteriia</taxon>
        <taxon>Sphingobacteriales</taxon>
        <taxon>Sphingobacteriaceae</taxon>
        <taxon>Sphingobacterium</taxon>
    </lineage>
</organism>
<evidence type="ECO:0000313" key="1">
    <source>
        <dbReference type="EMBL" id="KGE13756.1"/>
    </source>
</evidence>
<dbReference type="PATRIC" id="fig|1229276.3.peg.2545"/>
<protein>
    <submittedName>
        <fullName evidence="1">Uncharacterized protein</fullName>
    </submittedName>
</protein>
<evidence type="ECO:0000313" key="2">
    <source>
        <dbReference type="Proteomes" id="UP000031802"/>
    </source>
</evidence>
<sequence length="85" mass="9981">MSFDNDPCNHLSTKAFLQTKYYILKSIRCSNQAIDKLQPLENLSTTLFTFHQAMESAERCRGLVWEVRHEIICQNPFLKGFWDVI</sequence>
<reference evidence="1 2" key="2">
    <citation type="journal article" date="2015" name="PLoS ONE">
        <title>Whole-Genome Optical Mapping and Finished Genome Sequence of Sphingobacterium deserti sp. nov., a New Species Isolated from the Western Desert of China.</title>
        <authorList>
            <person name="Teng C."/>
            <person name="Zhou Z."/>
            <person name="Molnar I."/>
            <person name="Li X."/>
            <person name="Tang R."/>
            <person name="Chen M."/>
            <person name="Wang L."/>
            <person name="Su S."/>
            <person name="Zhang W."/>
            <person name="Lin M."/>
        </authorList>
    </citation>
    <scope>NUCLEOTIDE SEQUENCE [LARGE SCALE GENOMIC DNA]</scope>
    <source>
        <strain evidence="2">ACCC05744</strain>
    </source>
</reference>
<dbReference type="EMBL" id="JJMU01000041">
    <property type="protein sequence ID" value="KGE13756.1"/>
    <property type="molecule type" value="Genomic_DNA"/>
</dbReference>
<reference evidence="2" key="1">
    <citation type="submission" date="2014-04" db="EMBL/GenBank/DDBJ databases">
        <title>Whole-Genome optical mapping and complete genome sequence of Sphingobacterium deserti sp. nov., a new spaces isolated from desert in the west of China.</title>
        <authorList>
            <person name="Teng C."/>
            <person name="Zhou Z."/>
            <person name="Li X."/>
            <person name="Chen M."/>
            <person name="Lin M."/>
            <person name="Wang L."/>
            <person name="Su S."/>
            <person name="Zhang C."/>
            <person name="Zhang W."/>
        </authorList>
    </citation>
    <scope>NUCLEOTIDE SEQUENCE [LARGE SCALE GENOMIC DNA]</scope>
    <source>
        <strain evidence="2">ACCC05744</strain>
    </source>
</reference>
<comment type="caution">
    <text evidence="1">The sequence shown here is derived from an EMBL/GenBank/DDBJ whole genome shotgun (WGS) entry which is preliminary data.</text>
</comment>
<proteinExistence type="predicted"/>
<accession>A0A0B8T0F1</accession>
<gene>
    <name evidence="1" type="ORF">DI53_2473</name>
</gene>